<evidence type="ECO:0000256" key="1">
    <source>
        <dbReference type="SAM" id="MobiDB-lite"/>
    </source>
</evidence>
<reference evidence="5" key="1">
    <citation type="submission" date="2013-02" db="EMBL/GenBank/DDBJ databases">
        <title>The complete genome sequence of Corynebacterium casei LMG S-19264 (=DSM 44701).</title>
        <authorList>
            <person name="Ruckert C."/>
            <person name="Albersmeier A."/>
            <person name="Kalinowski J."/>
        </authorList>
    </citation>
    <scope>NUCLEOTIDE SEQUENCE [LARGE SCALE GENOMIC DNA]</scope>
    <source>
        <strain evidence="5">LMG S-19264</strain>
    </source>
</reference>
<sequence>MTNASTSKAWRSAAASRIALVAAACAAAFMGTYDYVSGNAAQIAADSDVINTTTSAPSSGDSETPFTEAVAGDCVTWDVASDGTFANFSVTDCADQHRFEVATVENLAIYPTSEFGPEAEIPSMERQAQLREELCQGSTFNYLDGQYDPAGKYSIAPILPPADAWANGDRTMLCGLQTTDEEGIPQQTEGRVSEVDQANIASPGECREIGDDQVLRTVNCADPHQMETISVVNLAEEFSDGTPSIDDQNEFLASRCADDAIAYMGEEENLYQSTLQPYWGTIPETSWNGGTRSVNCSLIHPSEEDSSFSVITGTAKDGREGLTIDGAAPTEQPERNPLRGSENNDSGDAATAEEPASEPAL</sequence>
<feature type="signal peptide" evidence="2">
    <location>
        <begin position="1"/>
        <end position="26"/>
    </location>
</feature>
<organism evidence="4 5">
    <name type="scientific">Corynebacterium casei LMG S-19264</name>
    <dbReference type="NCBI Taxonomy" id="1285583"/>
    <lineage>
        <taxon>Bacteria</taxon>
        <taxon>Bacillati</taxon>
        <taxon>Actinomycetota</taxon>
        <taxon>Actinomycetes</taxon>
        <taxon>Mycobacteriales</taxon>
        <taxon>Corynebacteriaceae</taxon>
        <taxon>Corynebacterium</taxon>
    </lineage>
</organism>
<feature type="chain" id="PRO_5046455503" description="Septum formation-related domain-containing protein" evidence="2">
    <location>
        <begin position="27"/>
        <end position="361"/>
    </location>
</feature>
<feature type="region of interest" description="Disordered" evidence="1">
    <location>
        <begin position="315"/>
        <end position="361"/>
    </location>
</feature>
<accession>A0ABM5PT72</accession>
<keyword evidence="2" id="KW-0732">Signal</keyword>
<dbReference type="Proteomes" id="UP000019226">
    <property type="component" value="Chromosome"/>
</dbReference>
<dbReference type="EMBL" id="CP004350">
    <property type="protein sequence ID" value="AHI21203.1"/>
    <property type="molecule type" value="Genomic_DNA"/>
</dbReference>
<gene>
    <name evidence="4" type="ORF">CCASEI_13265</name>
</gene>
<dbReference type="InterPro" id="IPR026004">
    <property type="entry name" value="Septum_form"/>
</dbReference>
<dbReference type="Pfam" id="PF13845">
    <property type="entry name" value="Septum_form"/>
    <property type="match status" value="1"/>
</dbReference>
<name>A0ABM5PT72_9CORY</name>
<keyword evidence="5" id="KW-1185">Reference proteome</keyword>
<dbReference type="GeneID" id="82878746"/>
<feature type="domain" description="Septum formation-related" evidence="3">
    <location>
        <begin position="71"/>
        <end position="296"/>
    </location>
</feature>
<proteinExistence type="predicted"/>
<protein>
    <recommendedName>
        <fullName evidence="3">Septum formation-related domain-containing protein</fullName>
    </recommendedName>
</protein>
<evidence type="ECO:0000256" key="2">
    <source>
        <dbReference type="SAM" id="SignalP"/>
    </source>
</evidence>
<evidence type="ECO:0000313" key="5">
    <source>
        <dbReference type="Proteomes" id="UP000019226"/>
    </source>
</evidence>
<evidence type="ECO:0000259" key="3">
    <source>
        <dbReference type="Pfam" id="PF13845"/>
    </source>
</evidence>
<feature type="compositionally biased region" description="Low complexity" evidence="1">
    <location>
        <begin position="349"/>
        <end position="361"/>
    </location>
</feature>
<dbReference type="RefSeq" id="WP_025388253.1">
    <property type="nucleotide sequence ID" value="NZ_CP004350.1"/>
</dbReference>
<evidence type="ECO:0000313" key="4">
    <source>
        <dbReference type="EMBL" id="AHI21203.1"/>
    </source>
</evidence>